<evidence type="ECO:0000313" key="3">
    <source>
        <dbReference type="Proteomes" id="UP000551353"/>
    </source>
</evidence>
<reference evidence="2 3" key="1">
    <citation type="submission" date="2020-08" db="EMBL/GenBank/DDBJ databases">
        <title>Genomic Encyclopedia of Type Strains, Phase IV (KMG-V): Genome sequencing to study the core and pangenomes of soil and plant-associated prokaryotes.</title>
        <authorList>
            <person name="Whitman W."/>
        </authorList>
    </citation>
    <scope>NUCLEOTIDE SEQUENCE [LARGE SCALE GENOMIC DNA]</scope>
    <source>
        <strain evidence="2 3">SEMIA 4087</strain>
    </source>
</reference>
<keyword evidence="1" id="KW-0472">Membrane</keyword>
<protein>
    <submittedName>
        <fullName evidence="2">Membrane protein YqhA</fullName>
    </submittedName>
</protein>
<keyword evidence="1" id="KW-0812">Transmembrane</keyword>
<proteinExistence type="predicted"/>
<dbReference type="Proteomes" id="UP000551353">
    <property type="component" value="Unassembled WGS sequence"/>
</dbReference>
<evidence type="ECO:0000256" key="1">
    <source>
        <dbReference type="SAM" id="Phobius"/>
    </source>
</evidence>
<feature type="transmembrane region" description="Helical" evidence="1">
    <location>
        <begin position="72"/>
        <end position="94"/>
    </location>
</feature>
<evidence type="ECO:0000313" key="2">
    <source>
        <dbReference type="EMBL" id="MBB4232436.1"/>
    </source>
</evidence>
<dbReference type="EMBL" id="JACIFX010000012">
    <property type="protein sequence ID" value="MBB4232436.1"/>
    <property type="molecule type" value="Genomic_DNA"/>
</dbReference>
<name>A0ABR6IWY7_9HYPH</name>
<dbReference type="InterPro" id="IPR005134">
    <property type="entry name" value="UPF0114"/>
</dbReference>
<dbReference type="Pfam" id="PF03350">
    <property type="entry name" value="UPF0114"/>
    <property type="match status" value="1"/>
</dbReference>
<keyword evidence="3" id="KW-1185">Reference proteome</keyword>
<sequence length="176" mass="19515">MTTVISADGVQFMLSLFLSLRYVIIIAPLGLLSGAALTFWDGTLTLGNAFAAVRMDPSSSVIAAVLRSTDKFIFGIILIIFAYAITFGFVFDVSDDERQKVPRWMLLSTINELKILFFQVIILYLVVHFATLIAETEGELEWNTLVLPGAIVLLAAAMKLVASSSHDENRRRVERK</sequence>
<feature type="transmembrane region" description="Helical" evidence="1">
    <location>
        <begin position="115"/>
        <end position="133"/>
    </location>
</feature>
<feature type="transmembrane region" description="Helical" evidence="1">
    <location>
        <begin position="145"/>
        <end position="162"/>
    </location>
</feature>
<accession>A0ABR6IWY7</accession>
<organism evidence="2 3">
    <name type="scientific">Rhizobium mongolense</name>
    <dbReference type="NCBI Taxonomy" id="57676"/>
    <lineage>
        <taxon>Bacteria</taxon>
        <taxon>Pseudomonadati</taxon>
        <taxon>Pseudomonadota</taxon>
        <taxon>Alphaproteobacteria</taxon>
        <taxon>Hyphomicrobiales</taxon>
        <taxon>Rhizobiaceae</taxon>
        <taxon>Rhizobium/Agrobacterium group</taxon>
        <taxon>Rhizobium</taxon>
    </lineage>
</organism>
<keyword evidence="1" id="KW-1133">Transmembrane helix</keyword>
<comment type="caution">
    <text evidence="2">The sequence shown here is derived from an EMBL/GenBank/DDBJ whole genome shotgun (WGS) entry which is preliminary data.</text>
</comment>
<feature type="transmembrane region" description="Helical" evidence="1">
    <location>
        <begin position="12"/>
        <end position="40"/>
    </location>
</feature>
<gene>
    <name evidence="2" type="ORF">GGD56_006332</name>
</gene>